<reference evidence="2" key="1">
    <citation type="submission" date="2022-08" db="UniProtKB">
        <authorList>
            <consortium name="EnsemblMetazoa"/>
        </authorList>
    </citation>
    <scope>IDENTIFICATION</scope>
    <source>
        <strain evidence="2">05x7-T-G4-1.051#20</strain>
    </source>
</reference>
<keyword evidence="1" id="KW-0732">Signal</keyword>
<name>A0A8W8I0D8_MAGGI</name>
<keyword evidence="3" id="KW-1185">Reference proteome</keyword>
<dbReference type="Proteomes" id="UP000005408">
    <property type="component" value="Unassembled WGS sequence"/>
</dbReference>
<accession>A0A8W8I0D8</accession>
<dbReference type="EnsemblMetazoa" id="G11767.2">
    <property type="protein sequence ID" value="G11767.2:cds"/>
    <property type="gene ID" value="G11767"/>
</dbReference>
<sequence>MSITENSLILVLHVTLVLPLEGILLQNQDCTQCIAPLEHQVALLQQRLETLEQIANQQPVAFSAELSTSLAHPSAVPIPKVVTHCMPR</sequence>
<evidence type="ECO:0000256" key="1">
    <source>
        <dbReference type="SAM" id="SignalP"/>
    </source>
</evidence>
<evidence type="ECO:0000313" key="2">
    <source>
        <dbReference type="EnsemblMetazoa" id="G11767.2:cds"/>
    </source>
</evidence>
<feature type="signal peptide" evidence="1">
    <location>
        <begin position="1"/>
        <end position="19"/>
    </location>
</feature>
<evidence type="ECO:0000313" key="3">
    <source>
        <dbReference type="Proteomes" id="UP000005408"/>
    </source>
</evidence>
<protein>
    <submittedName>
        <fullName evidence="2">Uncharacterized protein</fullName>
    </submittedName>
</protein>
<dbReference type="AlphaFoldDB" id="A0A8W8I0D8"/>
<proteinExistence type="predicted"/>
<organism evidence="2 3">
    <name type="scientific">Magallana gigas</name>
    <name type="common">Pacific oyster</name>
    <name type="synonym">Crassostrea gigas</name>
    <dbReference type="NCBI Taxonomy" id="29159"/>
    <lineage>
        <taxon>Eukaryota</taxon>
        <taxon>Metazoa</taxon>
        <taxon>Spiralia</taxon>
        <taxon>Lophotrochozoa</taxon>
        <taxon>Mollusca</taxon>
        <taxon>Bivalvia</taxon>
        <taxon>Autobranchia</taxon>
        <taxon>Pteriomorphia</taxon>
        <taxon>Ostreida</taxon>
        <taxon>Ostreoidea</taxon>
        <taxon>Ostreidae</taxon>
        <taxon>Magallana</taxon>
    </lineage>
</organism>
<feature type="chain" id="PRO_5036505056" evidence="1">
    <location>
        <begin position="20"/>
        <end position="88"/>
    </location>
</feature>